<comment type="caution">
    <text evidence="2">The sequence shown here is derived from an EMBL/GenBank/DDBJ whole genome shotgun (WGS) entry which is preliminary data.</text>
</comment>
<dbReference type="Proteomes" id="UP000299102">
    <property type="component" value="Unassembled WGS sequence"/>
</dbReference>
<name>A0A4C1ZNL8_EUMVA</name>
<sequence>MHFKLLMLGQRRSVDADDRRPYCDSSVPTASVPSEDPTMRRHPQNDNPRQFKGFTGSFSHRVPFFFRGGRGTSPSRRPSAADGGFVAVRARYPGAVTRPRPADNARLHATPIVPM</sequence>
<gene>
    <name evidence="2" type="ORF">EVAR_64341_1</name>
</gene>
<accession>A0A4C1ZNL8</accession>
<feature type="region of interest" description="Disordered" evidence="1">
    <location>
        <begin position="14"/>
        <end position="51"/>
    </location>
</feature>
<proteinExistence type="predicted"/>
<keyword evidence="3" id="KW-1185">Reference proteome</keyword>
<evidence type="ECO:0000313" key="3">
    <source>
        <dbReference type="Proteomes" id="UP000299102"/>
    </source>
</evidence>
<organism evidence="2 3">
    <name type="scientific">Eumeta variegata</name>
    <name type="common">Bagworm moth</name>
    <name type="synonym">Eumeta japonica</name>
    <dbReference type="NCBI Taxonomy" id="151549"/>
    <lineage>
        <taxon>Eukaryota</taxon>
        <taxon>Metazoa</taxon>
        <taxon>Ecdysozoa</taxon>
        <taxon>Arthropoda</taxon>
        <taxon>Hexapoda</taxon>
        <taxon>Insecta</taxon>
        <taxon>Pterygota</taxon>
        <taxon>Neoptera</taxon>
        <taxon>Endopterygota</taxon>
        <taxon>Lepidoptera</taxon>
        <taxon>Glossata</taxon>
        <taxon>Ditrysia</taxon>
        <taxon>Tineoidea</taxon>
        <taxon>Psychidae</taxon>
        <taxon>Oiketicinae</taxon>
        <taxon>Eumeta</taxon>
    </lineage>
</organism>
<protein>
    <submittedName>
        <fullName evidence="2">Uncharacterized protein</fullName>
    </submittedName>
</protein>
<dbReference type="EMBL" id="BGZK01001966">
    <property type="protein sequence ID" value="GBP88922.1"/>
    <property type="molecule type" value="Genomic_DNA"/>
</dbReference>
<evidence type="ECO:0000256" key="1">
    <source>
        <dbReference type="SAM" id="MobiDB-lite"/>
    </source>
</evidence>
<reference evidence="2 3" key="1">
    <citation type="journal article" date="2019" name="Commun. Biol.">
        <title>The bagworm genome reveals a unique fibroin gene that provides high tensile strength.</title>
        <authorList>
            <person name="Kono N."/>
            <person name="Nakamura H."/>
            <person name="Ohtoshi R."/>
            <person name="Tomita M."/>
            <person name="Numata K."/>
            <person name="Arakawa K."/>
        </authorList>
    </citation>
    <scope>NUCLEOTIDE SEQUENCE [LARGE SCALE GENOMIC DNA]</scope>
</reference>
<evidence type="ECO:0000313" key="2">
    <source>
        <dbReference type="EMBL" id="GBP88922.1"/>
    </source>
</evidence>
<dbReference type="AlphaFoldDB" id="A0A4C1ZNL8"/>